<feature type="compositionally biased region" description="Gly residues" evidence="1">
    <location>
        <begin position="194"/>
        <end position="210"/>
    </location>
</feature>
<feature type="compositionally biased region" description="Low complexity" evidence="1">
    <location>
        <begin position="34"/>
        <end position="52"/>
    </location>
</feature>
<dbReference type="KEGG" id="ksn:43591609"/>
<feature type="region of interest" description="Disordered" evidence="1">
    <location>
        <begin position="507"/>
        <end position="663"/>
    </location>
</feature>
<keyword evidence="3" id="KW-1185">Reference proteome</keyword>
<feature type="compositionally biased region" description="Low complexity" evidence="1">
    <location>
        <begin position="690"/>
        <end position="702"/>
    </location>
</feature>
<reference evidence="2" key="1">
    <citation type="submission" date="2017-08" db="EMBL/GenBank/DDBJ databases">
        <authorList>
            <person name="Cuomo C."/>
            <person name="Billmyre B."/>
            <person name="Heitman J."/>
        </authorList>
    </citation>
    <scope>NUCLEOTIDE SEQUENCE</scope>
    <source>
        <strain evidence="2">CBS 12478</strain>
    </source>
</reference>
<dbReference type="Proteomes" id="UP000322225">
    <property type="component" value="Chromosome 9"/>
</dbReference>
<feature type="compositionally biased region" description="Low complexity" evidence="1">
    <location>
        <begin position="394"/>
        <end position="409"/>
    </location>
</feature>
<evidence type="ECO:0000256" key="1">
    <source>
        <dbReference type="SAM" id="MobiDB-lite"/>
    </source>
</evidence>
<feature type="region of interest" description="Disordered" evidence="1">
    <location>
        <begin position="1"/>
        <end position="52"/>
    </location>
</feature>
<dbReference type="RefSeq" id="XP_031858267.1">
    <property type="nucleotide sequence ID" value="XM_032007441.1"/>
</dbReference>
<organism evidence="2 3">
    <name type="scientific">Kwoniella shandongensis</name>
    <dbReference type="NCBI Taxonomy" id="1734106"/>
    <lineage>
        <taxon>Eukaryota</taxon>
        <taxon>Fungi</taxon>
        <taxon>Dikarya</taxon>
        <taxon>Basidiomycota</taxon>
        <taxon>Agaricomycotina</taxon>
        <taxon>Tremellomycetes</taxon>
        <taxon>Tremellales</taxon>
        <taxon>Cryptococcaceae</taxon>
        <taxon>Kwoniella</taxon>
    </lineage>
</organism>
<reference evidence="2" key="2">
    <citation type="submission" date="2024-01" db="EMBL/GenBank/DDBJ databases">
        <title>Comparative genomics of Cryptococcus and Kwoniella reveals pathogenesis evolution and contrasting modes of karyotype evolution via chromosome fusion or intercentromeric recombination.</title>
        <authorList>
            <person name="Coelho M.A."/>
            <person name="David-Palma M."/>
            <person name="Shea T."/>
            <person name="Bowers K."/>
            <person name="McGinley-Smith S."/>
            <person name="Mohammad A.W."/>
            <person name="Gnirke A."/>
            <person name="Yurkov A.M."/>
            <person name="Nowrousian M."/>
            <person name="Sun S."/>
            <person name="Cuomo C.A."/>
            <person name="Heitman J."/>
        </authorList>
    </citation>
    <scope>NUCLEOTIDE SEQUENCE</scope>
    <source>
        <strain evidence="2">CBS 12478</strain>
    </source>
</reference>
<dbReference type="EMBL" id="CP144059">
    <property type="protein sequence ID" value="WWD20905.1"/>
    <property type="molecule type" value="Genomic_DNA"/>
</dbReference>
<name>A0A5M6BWF8_9TREE</name>
<feature type="region of interest" description="Disordered" evidence="1">
    <location>
        <begin position="690"/>
        <end position="763"/>
    </location>
</feature>
<feature type="compositionally biased region" description="Polar residues" evidence="1">
    <location>
        <begin position="251"/>
        <end position="267"/>
    </location>
</feature>
<feature type="compositionally biased region" description="Acidic residues" evidence="1">
    <location>
        <begin position="727"/>
        <end position="741"/>
    </location>
</feature>
<proteinExistence type="predicted"/>
<feature type="compositionally biased region" description="Polar residues" evidence="1">
    <location>
        <begin position="647"/>
        <end position="658"/>
    </location>
</feature>
<dbReference type="GeneID" id="43591609"/>
<dbReference type="OrthoDB" id="431557at2759"/>
<feature type="compositionally biased region" description="Acidic residues" evidence="1">
    <location>
        <begin position="578"/>
        <end position="602"/>
    </location>
</feature>
<feature type="compositionally biased region" description="Polar residues" evidence="1">
    <location>
        <begin position="314"/>
        <end position="326"/>
    </location>
</feature>
<evidence type="ECO:0000313" key="3">
    <source>
        <dbReference type="Proteomes" id="UP000322225"/>
    </source>
</evidence>
<feature type="region of interest" description="Disordered" evidence="1">
    <location>
        <begin position="1119"/>
        <end position="1142"/>
    </location>
</feature>
<feature type="compositionally biased region" description="Low complexity" evidence="1">
    <location>
        <begin position="742"/>
        <end position="753"/>
    </location>
</feature>
<feature type="compositionally biased region" description="Low complexity" evidence="1">
    <location>
        <begin position="1124"/>
        <end position="1142"/>
    </location>
</feature>
<feature type="compositionally biased region" description="Gly residues" evidence="1">
    <location>
        <begin position="410"/>
        <end position="423"/>
    </location>
</feature>
<feature type="compositionally biased region" description="Pro residues" evidence="1">
    <location>
        <begin position="24"/>
        <end position="33"/>
    </location>
</feature>
<feature type="compositionally biased region" description="Basic and acidic residues" evidence="1">
    <location>
        <begin position="453"/>
        <end position="476"/>
    </location>
</feature>
<feature type="region of interest" description="Disordered" evidence="1">
    <location>
        <begin position="139"/>
        <end position="355"/>
    </location>
</feature>
<gene>
    <name evidence="2" type="ORF">CI109_105383</name>
</gene>
<feature type="compositionally biased region" description="Basic and acidic residues" evidence="1">
    <location>
        <begin position="517"/>
        <end position="548"/>
    </location>
</feature>
<feature type="compositionally biased region" description="Low complexity" evidence="1">
    <location>
        <begin position="146"/>
        <end position="186"/>
    </location>
</feature>
<evidence type="ECO:0000313" key="2">
    <source>
        <dbReference type="EMBL" id="WWD20905.1"/>
    </source>
</evidence>
<feature type="compositionally biased region" description="Low complexity" evidence="1">
    <location>
        <begin position="368"/>
        <end position="384"/>
    </location>
</feature>
<protein>
    <submittedName>
        <fullName evidence="2">Uncharacterized protein</fullName>
    </submittedName>
</protein>
<feature type="compositionally biased region" description="Low complexity" evidence="1">
    <location>
        <begin position="233"/>
        <end position="250"/>
    </location>
</feature>
<sequence length="1366" mass="143234">MNKRPLPTGLPIRPPYMGGVGTPGPAPPLPAGPAPTGGQAYGQPGQGQVDPAAHAAAWAAYYQSQGVSGAAYSAPAQPAAVAGPAAPGPNNPYANYGYGAGAQHANATTSYQAQAASGPSQGYRPPPAINQAYATTATQPSLGGYTPQPQAQAYGGQPQYGAQQQAGYQTPQPQAAVGPQQQQQRPPYQPPQGQQGGYGWGATQPGGVGQQGYRPPQGQAQPGYNAQPPQQPFYPQQPQQQQQPYTPPTQNFRPPQTPQPIYQNQSYRPPNQARPPRPPMVINTPPHPSGAGFPPAKRPRFDGPGGMGGGVGVAQTQPQLGMNHNSPVRPPSGPASMGGARPPPTGPAFGGVNMGQPGFGVNRSVSGASSVGVGRGGAPVAVPVSRPPIHLGRDGPPLGLGLARGAGAPLRGGLGAARGGRGGLVNAPRGPAGMRRGGAMTGGTDRSSLPPARRGDIAKLEKEKERDKKKKDKEAKSTMMDFRIVGIEVKELGWSWGLIGGHKVDVEVKEEEEEPKEQEAGTEKVDEDKEVEAVEDRQTEPAEVKENGDSSVQPPKTDDREGQKTGHSAGDTVKVEAEADAATEIEGETEVVETAVENDESAAEVVEEKRGEKRKAKTPDADEDNEGSSKKRTSTFFVTHRKPNHLDVNNAQSTSSPISKFESSHNRFRIYFDSPPELDRIPKAARKAFANGGAAAGASAGNKRGRRDTSSVAPSRVEEGESVIGETVEEQGEEAAQEEVVQEAAEASVQPEEVATEAEHEIQEDTQAAQITEGGEAPVIESSSTAIADESASAEVLQTDSATVEDNLATVEGADQIAEVEAIVTEDQPSEVEPVSIPEAAEEIGDISMMTDPGAAIEQLMDEASVVVDLPAGDDVPVDIAAEDLATQQAAEPETTIAEAIAPQGVTVEGDGAVNGNQEPAEVAVSDTAEVGITEEHDAAAAAAAAALSGKEASAAEVAAALVKSAENTASAYKTRARRHSSVSTTAAGIEDTAPTTTTSAAVPAGPSTNRLSILYEESSRRLCFDAEAVEKVRIWRKEGRIEVELKSLGEKQEEEVKEGEDKVDINLPKGILIETYDNTDQRFVSLTRDRLVELYPEPASAPASEEANGHATDDIKVESNEKPVGPVPSSSKSNSVNSNNVPPFHRIFPTLNSSSSSPTTITVYTNKKNPLSEPKWCRTNQADVWLYEQFGSRKGLGEGWKGKLEIMDPDPGPTLKSILENWASNCNIGSLSSRRTFVSSLLSSPNDLLEILLRLTRGDRNPTVGSTLASGSGGAISSATSQTFGALATSIRPNSPYASHQTHVSLAILAMYRLTTDYATRAGEKKEVVEEKIGDIIKSLPTGMIGRSLDGLFKEWQAGEAGGGK</sequence>
<feature type="region of interest" description="Disordered" evidence="1">
    <location>
        <begin position="368"/>
        <end position="482"/>
    </location>
</feature>
<accession>A0A5M6BWF8</accession>
<feature type="compositionally biased region" description="Gly residues" evidence="1">
    <location>
        <begin position="303"/>
        <end position="312"/>
    </location>
</feature>